<dbReference type="PROSITE" id="PS50929">
    <property type="entry name" value="ABC_TM1F"/>
    <property type="match status" value="1"/>
</dbReference>
<dbReference type="PROSITE" id="PS00211">
    <property type="entry name" value="ABC_TRANSPORTER_1"/>
    <property type="match status" value="1"/>
</dbReference>
<dbReference type="FunFam" id="3.40.50.300:FF:000221">
    <property type="entry name" value="Multidrug ABC transporter ATP-binding protein"/>
    <property type="match status" value="1"/>
</dbReference>
<dbReference type="Pfam" id="PF00005">
    <property type="entry name" value="ABC_tran"/>
    <property type="match status" value="1"/>
</dbReference>
<evidence type="ECO:0000256" key="5">
    <source>
        <dbReference type="ARBA" id="ARBA00022741"/>
    </source>
</evidence>
<dbReference type="Pfam" id="PF00664">
    <property type="entry name" value="ABC_membrane"/>
    <property type="match status" value="1"/>
</dbReference>
<feature type="region of interest" description="Disordered" evidence="11">
    <location>
        <begin position="590"/>
        <end position="628"/>
    </location>
</feature>
<sequence length="628" mass="68718">MPTPSPQVDASRVYRRLLTYVKPYWRMFAVAIVGMLAFAVTEPLFAAMMKPLIDGSFVDRNEEVVRLMPILLIGLFVVRGIAGFINSYCLSWVGRRVVADLRREMFAHLLRAPTRYYDNQGSGHLLAKLTYNVENVATAATSVLTTIVRDGFTVIVLMAYMLYLNAGLAAIFLIIGPAMVVTVKYATKHFRRHSSRIQDRVGALTHVAQEAIEGHRVVKAFGGQSREAARFNAINEKTRSLQMKMVATEAASVPLVQLISAIAIAVIVYLSTMQGLREDISVGTFMSFVVAMGLLLPPVKRLTSVNGHLQLGIIAAQSLFELLDAEEEPDRGHRTLERARGRVEYRGVTHRYAPDQPPAIQDLDLLIEPGERIALVGRSGSGKSTVASLLPRFYDASSGEIRIDDLPITELTLASLRAQISLVSQDVMLFNDTIAANMAYGLPEQPTQGELERVARNAHALDFIEALPDGFATRIGDRGVMLSGGQRQRLAIARAMLKDAPILILDEATSALDSESERHIQAALHDLMANRTTLIIAHRLSTIETADRILVMDQGRVVEQGRHAELLALGGYYARLHSLQFQEGAALPATAQPVDDASRQCAESSPEPSPEPIPEPIPGSVPRPPAGS</sequence>
<dbReference type="EMBL" id="NRSD01000027">
    <property type="protein sequence ID" value="MBK1646539.1"/>
    <property type="molecule type" value="Genomic_DNA"/>
</dbReference>
<dbReference type="Gene3D" id="1.20.1560.10">
    <property type="entry name" value="ABC transporter type 1, transmembrane domain"/>
    <property type="match status" value="1"/>
</dbReference>
<dbReference type="InterPro" id="IPR027417">
    <property type="entry name" value="P-loop_NTPase"/>
</dbReference>
<dbReference type="GO" id="GO:0005886">
    <property type="term" value="C:plasma membrane"/>
    <property type="evidence" value="ECO:0007669"/>
    <property type="project" value="UniProtKB-SubCell"/>
</dbReference>
<dbReference type="PANTHER" id="PTHR43394">
    <property type="entry name" value="ATP-DEPENDENT PERMEASE MDL1, MITOCHONDRIAL"/>
    <property type="match status" value="1"/>
</dbReference>
<dbReference type="PANTHER" id="PTHR43394:SF1">
    <property type="entry name" value="ATP-BINDING CASSETTE SUB-FAMILY B MEMBER 10, MITOCHONDRIAL"/>
    <property type="match status" value="1"/>
</dbReference>
<reference evidence="15 16" key="1">
    <citation type="journal article" date="2020" name="Microorganisms">
        <title>Osmotic Adaptation and Compatible Solute Biosynthesis of Phototrophic Bacteria as Revealed from Genome Analyses.</title>
        <authorList>
            <person name="Imhoff J.F."/>
            <person name="Rahn T."/>
            <person name="Kunzel S."/>
            <person name="Keller A."/>
            <person name="Neulinger S.C."/>
        </authorList>
    </citation>
    <scope>NUCLEOTIDE SEQUENCE [LARGE SCALE GENOMIC DNA]</scope>
    <source>
        <strain evidence="15 16">DSM 21303</strain>
    </source>
</reference>
<evidence type="ECO:0000256" key="9">
    <source>
        <dbReference type="ARBA" id="ARBA00023055"/>
    </source>
</evidence>
<dbReference type="AlphaFoldDB" id="A0A9X0WLE3"/>
<evidence type="ECO:0000313" key="15">
    <source>
        <dbReference type="EMBL" id="MBK1646539.1"/>
    </source>
</evidence>
<keyword evidence="16" id="KW-1185">Reference proteome</keyword>
<evidence type="ECO:0000256" key="7">
    <source>
        <dbReference type="ARBA" id="ARBA00022967"/>
    </source>
</evidence>
<evidence type="ECO:0000259" key="14">
    <source>
        <dbReference type="PROSITE" id="PS50929"/>
    </source>
</evidence>
<feature type="domain" description="ABC transmembrane type-1" evidence="14">
    <location>
        <begin position="29"/>
        <end position="311"/>
    </location>
</feature>
<evidence type="ECO:0000256" key="6">
    <source>
        <dbReference type="ARBA" id="ARBA00022840"/>
    </source>
</evidence>
<keyword evidence="6" id="KW-0067">ATP-binding</keyword>
<dbReference type="Gene3D" id="3.40.50.300">
    <property type="entry name" value="P-loop containing nucleotide triphosphate hydrolases"/>
    <property type="match status" value="1"/>
</dbReference>
<dbReference type="InterPro" id="IPR011527">
    <property type="entry name" value="ABC1_TM_dom"/>
</dbReference>
<dbReference type="InterPro" id="IPR011917">
    <property type="entry name" value="ABC_transpr_lipidA"/>
</dbReference>
<feature type="transmembrane region" description="Helical" evidence="12">
    <location>
        <begin position="246"/>
        <end position="268"/>
    </location>
</feature>
<gene>
    <name evidence="15" type="primary">msbA</name>
    <name evidence="15" type="ORF">CKO25_18190</name>
</gene>
<evidence type="ECO:0000256" key="8">
    <source>
        <dbReference type="ARBA" id="ARBA00022989"/>
    </source>
</evidence>
<dbReference type="GO" id="GO:0016887">
    <property type="term" value="F:ATP hydrolysis activity"/>
    <property type="evidence" value="ECO:0007669"/>
    <property type="project" value="InterPro"/>
</dbReference>
<dbReference type="InterPro" id="IPR003593">
    <property type="entry name" value="AAA+_ATPase"/>
</dbReference>
<dbReference type="NCBIfam" id="TIGR02203">
    <property type="entry name" value="MsbA_lipidA"/>
    <property type="match status" value="1"/>
</dbReference>
<comment type="subcellular location">
    <subcellularLocation>
        <location evidence="1">Cell membrane</location>
        <topology evidence="1">Multi-pass membrane protein</topology>
    </subcellularLocation>
</comment>
<dbReference type="Proteomes" id="UP001138802">
    <property type="component" value="Unassembled WGS sequence"/>
</dbReference>
<feature type="transmembrane region" description="Helical" evidence="12">
    <location>
        <begin position="67"/>
        <end position="93"/>
    </location>
</feature>
<dbReference type="SUPFAM" id="SSF90123">
    <property type="entry name" value="ABC transporter transmembrane region"/>
    <property type="match status" value="1"/>
</dbReference>
<keyword evidence="5" id="KW-0547">Nucleotide-binding</keyword>
<dbReference type="InterPro" id="IPR017871">
    <property type="entry name" value="ABC_transporter-like_CS"/>
</dbReference>
<feature type="transmembrane region" description="Helical" evidence="12">
    <location>
        <begin position="280"/>
        <end position="299"/>
    </location>
</feature>
<dbReference type="GO" id="GO:0034040">
    <property type="term" value="F:ATPase-coupled lipid transmembrane transporter activity"/>
    <property type="evidence" value="ECO:0007669"/>
    <property type="project" value="InterPro"/>
</dbReference>
<evidence type="ECO:0000256" key="10">
    <source>
        <dbReference type="ARBA" id="ARBA00023136"/>
    </source>
</evidence>
<dbReference type="InterPro" id="IPR036640">
    <property type="entry name" value="ABC1_TM_sf"/>
</dbReference>
<evidence type="ECO:0000256" key="11">
    <source>
        <dbReference type="SAM" id="MobiDB-lite"/>
    </source>
</evidence>
<dbReference type="PROSITE" id="PS50893">
    <property type="entry name" value="ABC_TRANSPORTER_2"/>
    <property type="match status" value="1"/>
</dbReference>
<keyword evidence="4 12" id="KW-0812">Transmembrane</keyword>
<dbReference type="GO" id="GO:0005524">
    <property type="term" value="F:ATP binding"/>
    <property type="evidence" value="ECO:0007669"/>
    <property type="project" value="UniProtKB-KW"/>
</dbReference>
<proteinExistence type="predicted"/>
<evidence type="ECO:0000256" key="12">
    <source>
        <dbReference type="SAM" id="Phobius"/>
    </source>
</evidence>
<feature type="compositionally biased region" description="Pro residues" evidence="11">
    <location>
        <begin position="607"/>
        <end position="628"/>
    </location>
</feature>
<protein>
    <submittedName>
        <fullName evidence="15">Lipid A export permease/ATP-binding protein MsbA</fullName>
    </submittedName>
</protein>
<dbReference type="GO" id="GO:0015421">
    <property type="term" value="F:ABC-type oligopeptide transporter activity"/>
    <property type="evidence" value="ECO:0007669"/>
    <property type="project" value="TreeGrafter"/>
</dbReference>
<name>A0A9X0WLE3_9GAMM</name>
<keyword evidence="9" id="KW-0445">Lipid transport</keyword>
<evidence type="ECO:0000313" key="16">
    <source>
        <dbReference type="Proteomes" id="UP001138802"/>
    </source>
</evidence>
<keyword evidence="2" id="KW-0813">Transport</keyword>
<dbReference type="InterPro" id="IPR003439">
    <property type="entry name" value="ABC_transporter-like_ATP-bd"/>
</dbReference>
<dbReference type="InterPro" id="IPR039421">
    <property type="entry name" value="Type_1_exporter"/>
</dbReference>
<evidence type="ECO:0000259" key="13">
    <source>
        <dbReference type="PROSITE" id="PS50893"/>
    </source>
</evidence>
<evidence type="ECO:0000256" key="4">
    <source>
        <dbReference type="ARBA" id="ARBA00022692"/>
    </source>
</evidence>
<dbReference type="SUPFAM" id="SSF52540">
    <property type="entry name" value="P-loop containing nucleoside triphosphate hydrolases"/>
    <property type="match status" value="1"/>
</dbReference>
<evidence type="ECO:0000256" key="1">
    <source>
        <dbReference type="ARBA" id="ARBA00004651"/>
    </source>
</evidence>
<keyword evidence="10 12" id="KW-0472">Membrane</keyword>
<keyword evidence="7" id="KW-1278">Translocase</keyword>
<keyword evidence="8 12" id="KW-1133">Transmembrane helix</keyword>
<keyword evidence="3" id="KW-1003">Cell membrane</keyword>
<feature type="domain" description="ABC transporter" evidence="13">
    <location>
        <begin position="343"/>
        <end position="579"/>
    </location>
</feature>
<evidence type="ECO:0000256" key="3">
    <source>
        <dbReference type="ARBA" id="ARBA00022475"/>
    </source>
</evidence>
<comment type="caution">
    <text evidence="15">The sequence shown here is derived from an EMBL/GenBank/DDBJ whole genome shotgun (WGS) entry which is preliminary data.</text>
</comment>
<dbReference type="SMART" id="SM00382">
    <property type="entry name" value="AAA"/>
    <property type="match status" value="1"/>
</dbReference>
<evidence type="ECO:0000256" key="2">
    <source>
        <dbReference type="ARBA" id="ARBA00022448"/>
    </source>
</evidence>
<organism evidence="15 16">
    <name type="scientific">Thiocapsa imhoffii</name>
    <dbReference type="NCBI Taxonomy" id="382777"/>
    <lineage>
        <taxon>Bacteria</taxon>
        <taxon>Pseudomonadati</taxon>
        <taxon>Pseudomonadota</taxon>
        <taxon>Gammaproteobacteria</taxon>
        <taxon>Chromatiales</taxon>
        <taxon>Chromatiaceae</taxon>
        <taxon>Thiocapsa</taxon>
    </lineage>
</organism>
<accession>A0A9X0WLE3</accession>
<dbReference type="CDD" id="cd18552">
    <property type="entry name" value="ABC_6TM_MsbA_like"/>
    <property type="match status" value="1"/>
</dbReference>
<feature type="transmembrane region" description="Helical" evidence="12">
    <location>
        <begin position="24"/>
        <end position="47"/>
    </location>
</feature>